<sequence length="885" mass="99744">EPCPPNLENLYFTDYKCSSSLYTEHRMRDAHLSFMSGHSSFAAYCLIYLVIYLQLRLRWSTLGFLRPLYQAVLIYIVIYTGFSRISDYKHHWSDVLIGLIQGTVVAILTTAYISDLPYVRSDPQPRWKNCTTGTDSPDSYGTAIATATSPKRNYDSCRVEMDENIILNHFGIKYGRRPRLARVVHQYINACEGGDRLVDQTSGVLFSGDVGHHFQCLSLEIIGVTASDDHLSAQFGQIFGNAFTDTTTGARNDGYFALKVQTIGHFRLVEMFTTSSCLSLLVVVVCVGRLRADTPANCSYEEIRGVWEFSESQRSADRLEKCDGSQPLVNKVRIELQYPNTAVDHNGNKGTWTLIYNQGFEVIVNDRKYFAFSDYKVEGNKVTSICGKTKPGWSHDVLSTGLIIHSLITNTRINYTNTIGTWTLIYNQGFEVIVNDRKYFAFSDYKVEGDKVTSICGKTKPGWSHDVLGHNWACYTGQRQGNNAEKVHYKEVVEEAFSGPFVQRSEAIDEINSAQSLWTAGHYPEFEGKSAYDMYLMSGGPNSRVFNRPSPAPVTADVAAQAKELPENFDWRNVNGVNYVTPVRNQGNCGSCYAFSSVGMIETRLAVQTNNTLKPVLSAQDANSCSFYDQGCQGGFPYLVAGKYGQDFGLTTEENNPYVPPLVTTCKTKANAPRYYTRDYNYVGGYYGACNEELMRLALYRDGPLAVSFKVQSDFRSYKTGIYSHTKVSHEEANGEFNPFYELDHAVLAVGYGVENGHKYWIVKNSWGPTWGDNGYFKISRGNNECGIESIAVEAHPIISIDEVRALEFLMYNRLLFICLQSVGPTAYEKQARILSITNYGIDTWMCPKHPISDERNRESIFLGWILLMSRLVELMDTIFFILRK</sequence>
<dbReference type="InterPro" id="IPR038765">
    <property type="entry name" value="Papain-like_cys_pep_sf"/>
</dbReference>
<feature type="domain" description="Phosphatidic acid phosphatase type 2/haloperoxidase" evidence="18">
    <location>
        <begin position="9"/>
        <end position="110"/>
    </location>
</feature>
<dbReference type="Gene3D" id="2.40.128.80">
    <property type="entry name" value="Cathepsin C, exclusion domain"/>
    <property type="match status" value="2"/>
</dbReference>
<dbReference type="InterPro" id="IPR014882">
    <property type="entry name" value="CathepsinC_exc"/>
</dbReference>
<reference evidence="20" key="1">
    <citation type="submission" date="2020-11" db="EMBL/GenBank/DDBJ databases">
        <authorList>
            <person name="Tran Van P."/>
        </authorList>
    </citation>
    <scope>NUCLEOTIDE SEQUENCE</scope>
</reference>
<keyword evidence="10" id="KW-1015">Disulfide bond</keyword>
<evidence type="ECO:0000313" key="20">
    <source>
        <dbReference type="EMBL" id="CAD7630064.1"/>
    </source>
</evidence>
<evidence type="ECO:0000256" key="2">
    <source>
        <dbReference type="ARBA" id="ARBA00001923"/>
    </source>
</evidence>
<feature type="transmembrane region" description="Helical" evidence="17">
    <location>
        <begin position="95"/>
        <end position="114"/>
    </location>
</feature>
<dbReference type="SUPFAM" id="SSF48317">
    <property type="entry name" value="Acid phosphatase/Vanadium-dependent haloperoxidase"/>
    <property type="match status" value="1"/>
</dbReference>
<dbReference type="AlphaFoldDB" id="A0A7R9KVZ2"/>
<feature type="domain" description="Peptidase C1A papain C-terminal" evidence="19">
    <location>
        <begin position="565"/>
        <end position="796"/>
    </location>
</feature>
<dbReference type="PRINTS" id="PR00705">
    <property type="entry name" value="PAPAIN"/>
</dbReference>
<keyword evidence="9" id="KW-0788">Thiol protease</keyword>
<evidence type="ECO:0000259" key="19">
    <source>
        <dbReference type="SMART" id="SM00645"/>
    </source>
</evidence>
<evidence type="ECO:0000256" key="9">
    <source>
        <dbReference type="ARBA" id="ARBA00022807"/>
    </source>
</evidence>
<dbReference type="Pfam" id="PF00112">
    <property type="entry name" value="Peptidase_C1"/>
    <property type="match status" value="1"/>
</dbReference>
<dbReference type="InterPro" id="IPR036938">
    <property type="entry name" value="PAP2/HPO_sf"/>
</dbReference>
<evidence type="ECO:0000256" key="3">
    <source>
        <dbReference type="ARBA" id="ARBA00008455"/>
    </source>
</evidence>
<dbReference type="PROSITE" id="PS00139">
    <property type="entry name" value="THIOL_PROTEASE_CYS"/>
    <property type="match status" value="1"/>
</dbReference>
<keyword evidence="8" id="KW-0378">Hydrolase</keyword>
<dbReference type="OrthoDB" id="3789175at2759"/>
<evidence type="ECO:0000256" key="10">
    <source>
        <dbReference type="ARBA" id="ARBA00023157"/>
    </source>
</evidence>
<keyword evidence="7" id="KW-0645">Protease</keyword>
<dbReference type="SUPFAM" id="SSF75001">
    <property type="entry name" value="Dipeptidyl peptidase I (cathepsin C), exclusion domain"/>
    <property type="match status" value="2"/>
</dbReference>
<keyword evidence="17" id="KW-1133">Transmembrane helix</keyword>
<comment type="catalytic activity">
    <reaction evidence="1">
        <text>Release of an N-terminal dipeptide, Xaa-Yaa-|-Zaa-, except when Xaa is Arg or Lys, or Yaa or Zaa is Pro.</text>
        <dbReference type="EC" id="3.4.14.1"/>
    </reaction>
</comment>
<evidence type="ECO:0000313" key="21">
    <source>
        <dbReference type="Proteomes" id="UP000759131"/>
    </source>
</evidence>
<comment type="similarity">
    <text evidence="3">Belongs to the peptidase C1 family.</text>
</comment>
<dbReference type="GO" id="GO:0006508">
    <property type="term" value="P:proteolysis"/>
    <property type="evidence" value="ECO:0007669"/>
    <property type="project" value="UniProtKB-KW"/>
</dbReference>
<keyword evidence="11" id="KW-0868">Chloride</keyword>
<evidence type="ECO:0000256" key="14">
    <source>
        <dbReference type="ARBA" id="ARBA00030778"/>
    </source>
</evidence>
<evidence type="ECO:0000256" key="4">
    <source>
        <dbReference type="ARBA" id="ARBA00011610"/>
    </source>
</evidence>
<proteinExistence type="inferred from homology"/>
<dbReference type="SMART" id="SM00645">
    <property type="entry name" value="Pept_C1"/>
    <property type="match status" value="1"/>
</dbReference>
<dbReference type="InterPro" id="IPR000169">
    <property type="entry name" value="Pept_cys_AS"/>
</dbReference>
<dbReference type="PROSITE" id="PS00640">
    <property type="entry name" value="THIOL_PROTEASE_ASN"/>
    <property type="match status" value="1"/>
</dbReference>
<evidence type="ECO:0000259" key="18">
    <source>
        <dbReference type="SMART" id="SM00014"/>
    </source>
</evidence>
<dbReference type="Pfam" id="PF08773">
    <property type="entry name" value="CathepsinC_exc"/>
    <property type="match status" value="2"/>
</dbReference>
<dbReference type="GO" id="GO:0008239">
    <property type="term" value="F:dipeptidyl-peptidase activity"/>
    <property type="evidence" value="ECO:0007669"/>
    <property type="project" value="UniProtKB-EC"/>
</dbReference>
<dbReference type="EMBL" id="CAJPIZ010007692">
    <property type="protein sequence ID" value="CAG2110494.1"/>
    <property type="molecule type" value="Genomic_DNA"/>
</dbReference>
<dbReference type="InterPro" id="IPR000668">
    <property type="entry name" value="Peptidase_C1A_C"/>
</dbReference>
<evidence type="ECO:0000256" key="15">
    <source>
        <dbReference type="ARBA" id="ARBA00032961"/>
    </source>
</evidence>
<dbReference type="FunFam" id="2.40.128.80:FF:000003">
    <property type="entry name" value="Cathepsin C"/>
    <property type="match status" value="1"/>
</dbReference>
<evidence type="ECO:0000256" key="12">
    <source>
        <dbReference type="ARBA" id="ARBA00029762"/>
    </source>
</evidence>
<keyword evidence="17" id="KW-0472">Membrane</keyword>
<dbReference type="Gene3D" id="1.20.144.10">
    <property type="entry name" value="Phosphatidic acid phosphatase type 2/haloperoxidase"/>
    <property type="match status" value="1"/>
</dbReference>
<dbReference type="SMART" id="SM00014">
    <property type="entry name" value="acidPPc"/>
    <property type="match status" value="1"/>
</dbReference>
<evidence type="ECO:0000256" key="17">
    <source>
        <dbReference type="SAM" id="Phobius"/>
    </source>
</evidence>
<evidence type="ECO:0000256" key="1">
    <source>
        <dbReference type="ARBA" id="ARBA00000738"/>
    </source>
</evidence>
<name>A0A7R9KVZ2_9ACAR</name>
<dbReference type="PROSITE" id="PS00639">
    <property type="entry name" value="THIOL_PROTEASE_HIS"/>
    <property type="match status" value="1"/>
</dbReference>
<dbReference type="GO" id="GO:0008234">
    <property type="term" value="F:cysteine-type peptidase activity"/>
    <property type="evidence" value="ECO:0007669"/>
    <property type="project" value="UniProtKB-KW"/>
</dbReference>
<comment type="function">
    <text evidence="16">Thiol protease. Has dipeptidylpeptidase activity. Active against a broad range of dipeptide substrates composed of both polar and hydrophobic amino acids. Proline cannot occupy the P1 position and arginine cannot occupy the P2 position of the substrate. Can act as both an exopeptidase and endopeptidase. Activates serine proteases such as elastase, cathepsin G and granzymes A and B.</text>
</comment>
<dbReference type="InterPro" id="IPR036496">
    <property type="entry name" value="CathepsinC_exc_dom_sf"/>
</dbReference>
<dbReference type="EC" id="3.4.14.1" evidence="5"/>
<dbReference type="InterPro" id="IPR013128">
    <property type="entry name" value="Peptidase_C1A"/>
</dbReference>
<keyword evidence="17" id="KW-0812">Transmembrane</keyword>
<organism evidence="20">
    <name type="scientific">Medioppia subpectinata</name>
    <dbReference type="NCBI Taxonomy" id="1979941"/>
    <lineage>
        <taxon>Eukaryota</taxon>
        <taxon>Metazoa</taxon>
        <taxon>Ecdysozoa</taxon>
        <taxon>Arthropoda</taxon>
        <taxon>Chelicerata</taxon>
        <taxon>Arachnida</taxon>
        <taxon>Acari</taxon>
        <taxon>Acariformes</taxon>
        <taxon>Sarcoptiformes</taxon>
        <taxon>Oribatida</taxon>
        <taxon>Brachypylina</taxon>
        <taxon>Oppioidea</taxon>
        <taxon>Oppiidae</taxon>
        <taxon>Medioppia</taxon>
    </lineage>
</organism>
<gene>
    <name evidence="20" type="ORF">OSB1V03_LOCUS10477</name>
</gene>
<evidence type="ECO:0000256" key="11">
    <source>
        <dbReference type="ARBA" id="ARBA00023214"/>
    </source>
</evidence>
<evidence type="ECO:0000256" key="5">
    <source>
        <dbReference type="ARBA" id="ARBA00012059"/>
    </source>
</evidence>
<dbReference type="InterPro" id="IPR025661">
    <property type="entry name" value="Pept_asp_AS"/>
</dbReference>
<evidence type="ECO:0000256" key="7">
    <source>
        <dbReference type="ARBA" id="ARBA00022670"/>
    </source>
</evidence>
<protein>
    <recommendedName>
        <fullName evidence="6">Dipeptidyl peptidase 1</fullName>
        <ecNumber evidence="5">3.4.14.1</ecNumber>
    </recommendedName>
    <alternativeName>
        <fullName evidence="13">Cathepsin C</fullName>
    </alternativeName>
    <alternativeName>
        <fullName evidence="12">Cathepsin J</fullName>
    </alternativeName>
    <alternativeName>
        <fullName evidence="15">Dipeptidyl peptidase I</fullName>
    </alternativeName>
    <alternativeName>
        <fullName evidence="14">Dipeptidyl transferase</fullName>
    </alternativeName>
</protein>
<dbReference type="InterPro" id="IPR000326">
    <property type="entry name" value="PAP2/HPO"/>
</dbReference>
<dbReference type="PANTHER" id="PTHR12411">
    <property type="entry name" value="CYSTEINE PROTEASE FAMILY C1-RELATED"/>
    <property type="match status" value="1"/>
</dbReference>
<evidence type="ECO:0000256" key="8">
    <source>
        <dbReference type="ARBA" id="ARBA00022801"/>
    </source>
</evidence>
<evidence type="ECO:0000256" key="13">
    <source>
        <dbReference type="ARBA" id="ARBA00029779"/>
    </source>
</evidence>
<feature type="non-terminal residue" evidence="20">
    <location>
        <position position="885"/>
    </location>
</feature>
<feature type="transmembrane region" description="Helical" evidence="17">
    <location>
        <begin position="32"/>
        <end position="55"/>
    </location>
</feature>
<accession>A0A7R9KVZ2</accession>
<comment type="subunit">
    <text evidence="4">Tetramer of heterotrimers consisting of exclusion domain, heavy- and light chains.</text>
</comment>
<keyword evidence="21" id="KW-1185">Reference proteome</keyword>
<dbReference type="Gene3D" id="3.90.70.10">
    <property type="entry name" value="Cysteine proteinases"/>
    <property type="match status" value="1"/>
</dbReference>
<feature type="transmembrane region" description="Helical" evidence="17">
    <location>
        <begin position="67"/>
        <end position="83"/>
    </location>
</feature>
<feature type="non-terminal residue" evidence="20">
    <location>
        <position position="1"/>
    </location>
</feature>
<comment type="cofactor">
    <cofactor evidence="2">
        <name>chloride</name>
        <dbReference type="ChEBI" id="CHEBI:17996"/>
    </cofactor>
</comment>
<evidence type="ECO:0000256" key="16">
    <source>
        <dbReference type="ARBA" id="ARBA00045556"/>
    </source>
</evidence>
<dbReference type="Proteomes" id="UP000759131">
    <property type="component" value="Unassembled WGS sequence"/>
</dbReference>
<dbReference type="EMBL" id="OC862267">
    <property type="protein sequence ID" value="CAD7630064.1"/>
    <property type="molecule type" value="Genomic_DNA"/>
</dbReference>
<dbReference type="SUPFAM" id="SSF54001">
    <property type="entry name" value="Cysteine proteinases"/>
    <property type="match status" value="1"/>
</dbReference>
<dbReference type="Pfam" id="PF01569">
    <property type="entry name" value="PAP2"/>
    <property type="match status" value="1"/>
</dbReference>
<dbReference type="InterPro" id="IPR025660">
    <property type="entry name" value="Pept_his_AS"/>
</dbReference>
<evidence type="ECO:0000256" key="6">
    <source>
        <dbReference type="ARBA" id="ARBA00014709"/>
    </source>
</evidence>